<dbReference type="AlphaFoldDB" id="A0A915JSD7"/>
<sequence length="75" mass="8740">MLMEHAMNVSIHKHLVNEFHHIVLPILLQNQCHIYMAPLLTNVAGWAEVVVSNVQQRLHHHIVNIISNRSQNYDE</sequence>
<accession>A0A915JSD7</accession>
<dbReference type="Proteomes" id="UP000887565">
    <property type="component" value="Unplaced"/>
</dbReference>
<organism evidence="1 2">
    <name type="scientific">Romanomermis culicivorax</name>
    <name type="common">Nematode worm</name>
    <dbReference type="NCBI Taxonomy" id="13658"/>
    <lineage>
        <taxon>Eukaryota</taxon>
        <taxon>Metazoa</taxon>
        <taxon>Ecdysozoa</taxon>
        <taxon>Nematoda</taxon>
        <taxon>Enoplea</taxon>
        <taxon>Dorylaimia</taxon>
        <taxon>Mermithida</taxon>
        <taxon>Mermithoidea</taxon>
        <taxon>Mermithidae</taxon>
        <taxon>Romanomermis</taxon>
    </lineage>
</organism>
<evidence type="ECO:0000313" key="1">
    <source>
        <dbReference type="Proteomes" id="UP000887565"/>
    </source>
</evidence>
<proteinExistence type="predicted"/>
<protein>
    <submittedName>
        <fullName evidence="2">Uncharacterized protein</fullName>
    </submittedName>
</protein>
<keyword evidence="1" id="KW-1185">Reference proteome</keyword>
<name>A0A915JSD7_ROMCU</name>
<dbReference type="WBParaSite" id="nRc.2.0.1.t28772-RA">
    <property type="protein sequence ID" value="nRc.2.0.1.t28772-RA"/>
    <property type="gene ID" value="nRc.2.0.1.g28772"/>
</dbReference>
<reference evidence="2" key="1">
    <citation type="submission" date="2022-11" db="UniProtKB">
        <authorList>
            <consortium name="WormBaseParasite"/>
        </authorList>
    </citation>
    <scope>IDENTIFICATION</scope>
</reference>
<evidence type="ECO:0000313" key="2">
    <source>
        <dbReference type="WBParaSite" id="nRc.2.0.1.t28772-RA"/>
    </source>
</evidence>